<reference evidence="1 2" key="1">
    <citation type="submission" date="2020-03" db="EMBL/GenBank/DDBJ databases">
        <title>Genomic Encyclopedia of Type Strains, Phase IV (KMG-IV): sequencing the most valuable type-strain genomes for metagenomic binning, comparative biology and taxonomic classification.</title>
        <authorList>
            <person name="Goeker M."/>
        </authorList>
    </citation>
    <scope>NUCLEOTIDE SEQUENCE [LARGE SCALE GENOMIC DNA]</scope>
    <source>
        <strain evidence="1 2">DSM 25229</strain>
    </source>
</reference>
<proteinExistence type="predicted"/>
<sequence>MADYFSQTVIRPDIPRTAMTALEYKVLGQIFDHEDVGDDVYFCAGHGPNDLLFLDLAEVKALLTEDDGVASGLADLVRQEIAKCDADDAELELDMSVIGFEGIFQDIIRRSALDHVEVEAAWTCSKMRPDGFGGAATLITADEIESVSTAGWLEEAIARLSGDAPG</sequence>
<dbReference type="RefSeq" id="WP_167919467.1">
    <property type="nucleotide sequence ID" value="NZ_JAATIT010000001.1"/>
</dbReference>
<dbReference type="EMBL" id="JAATIT010000001">
    <property type="protein sequence ID" value="NJB88602.1"/>
    <property type="molecule type" value="Genomic_DNA"/>
</dbReference>
<accession>A0A7X5XNZ3</accession>
<name>A0A7X5XNZ3_9SPHN</name>
<dbReference type="AlphaFoldDB" id="A0A7X5XNZ3"/>
<keyword evidence="2" id="KW-1185">Reference proteome</keyword>
<evidence type="ECO:0000313" key="1">
    <source>
        <dbReference type="EMBL" id="NJB88602.1"/>
    </source>
</evidence>
<comment type="caution">
    <text evidence="1">The sequence shown here is derived from an EMBL/GenBank/DDBJ whole genome shotgun (WGS) entry which is preliminary data.</text>
</comment>
<gene>
    <name evidence="1" type="ORF">GGR90_000754</name>
</gene>
<organism evidence="1 2">
    <name type="scientific">Sphingopyxis italica</name>
    <dbReference type="NCBI Taxonomy" id="1129133"/>
    <lineage>
        <taxon>Bacteria</taxon>
        <taxon>Pseudomonadati</taxon>
        <taxon>Pseudomonadota</taxon>
        <taxon>Alphaproteobacteria</taxon>
        <taxon>Sphingomonadales</taxon>
        <taxon>Sphingomonadaceae</taxon>
        <taxon>Sphingopyxis</taxon>
    </lineage>
</organism>
<evidence type="ECO:0000313" key="2">
    <source>
        <dbReference type="Proteomes" id="UP000535078"/>
    </source>
</evidence>
<dbReference type="Proteomes" id="UP000535078">
    <property type="component" value="Unassembled WGS sequence"/>
</dbReference>
<protein>
    <submittedName>
        <fullName evidence="1">Uncharacterized protein</fullName>
    </submittedName>
</protein>